<dbReference type="InterPro" id="IPR016181">
    <property type="entry name" value="Acyl_CoA_acyltransferase"/>
</dbReference>
<organism evidence="2 3">
    <name type="scientific">Priestia megaterium</name>
    <name type="common">Bacillus megaterium</name>
    <dbReference type="NCBI Taxonomy" id="1404"/>
    <lineage>
        <taxon>Bacteria</taxon>
        <taxon>Bacillati</taxon>
        <taxon>Bacillota</taxon>
        <taxon>Bacilli</taxon>
        <taxon>Bacillales</taxon>
        <taxon>Bacillaceae</taxon>
        <taxon>Priestia</taxon>
    </lineage>
</organism>
<reference evidence="2 3" key="2">
    <citation type="submission" date="2020-04" db="EMBL/GenBank/DDBJ databases">
        <authorList>
            <person name="Fomenkov A."/>
            <person name="Anton B.P."/>
            <person name="Roberts R.J."/>
        </authorList>
    </citation>
    <scope>NUCLEOTIDE SEQUENCE [LARGE SCALE GENOMIC DNA]</scope>
    <source>
        <strain evidence="2 3">S2</strain>
    </source>
</reference>
<evidence type="ECO:0000313" key="2">
    <source>
        <dbReference type="EMBL" id="QIZ10328.1"/>
    </source>
</evidence>
<dbReference type="Gene3D" id="3.40.630.30">
    <property type="match status" value="1"/>
</dbReference>
<evidence type="ECO:0000313" key="3">
    <source>
        <dbReference type="Proteomes" id="UP000501868"/>
    </source>
</evidence>
<protein>
    <submittedName>
        <fullName evidence="2">GNAT family N-acetyltransferase</fullName>
    </submittedName>
</protein>
<feature type="domain" description="N-acetyltransferase" evidence="1">
    <location>
        <begin position="2"/>
        <end position="167"/>
    </location>
</feature>
<dbReference type="Proteomes" id="UP000501868">
    <property type="component" value="Chromosome"/>
</dbReference>
<dbReference type="InterPro" id="IPR000182">
    <property type="entry name" value="GNAT_dom"/>
</dbReference>
<dbReference type="GO" id="GO:0016747">
    <property type="term" value="F:acyltransferase activity, transferring groups other than amino-acyl groups"/>
    <property type="evidence" value="ECO:0007669"/>
    <property type="project" value="InterPro"/>
</dbReference>
<dbReference type="Pfam" id="PF13527">
    <property type="entry name" value="Acetyltransf_9"/>
    <property type="match status" value="1"/>
</dbReference>
<gene>
    <name evidence="2" type="ORF">HFZ78_29465</name>
</gene>
<dbReference type="EMBL" id="CP051128">
    <property type="protein sequence ID" value="QIZ10328.1"/>
    <property type="molecule type" value="Genomic_DNA"/>
</dbReference>
<proteinExistence type="predicted"/>
<keyword evidence="2" id="KW-0808">Transferase</keyword>
<evidence type="ECO:0000259" key="1">
    <source>
        <dbReference type="PROSITE" id="PS51186"/>
    </source>
</evidence>
<accession>A0A6H1P9W4</accession>
<dbReference type="CDD" id="cd04301">
    <property type="entry name" value="NAT_SF"/>
    <property type="match status" value="1"/>
</dbReference>
<name>A0A6H1P9W4_PRIMG</name>
<reference evidence="2 3" key="1">
    <citation type="submission" date="2020-04" db="EMBL/GenBank/DDBJ databases">
        <title>Genome-Wide Identification of 5-Methylcytosine Sites in Bacterial Genomes By High-Throughput Sequencing of MspJI Restriction Fragments.</title>
        <authorList>
            <person name="Wu V."/>
        </authorList>
    </citation>
    <scope>NUCLEOTIDE SEQUENCE [LARGE SCALE GENOMIC DNA]</scope>
    <source>
        <strain evidence="2 3">S2</strain>
    </source>
</reference>
<sequence length="362" mass="40772">MIDVRLLKSELEYAQAIRLADKVFRDEEHKSMGEAFPQVFSRELNQSYGVFIKNELVSYIGLVPSVIHLGDAEIQAYSIGAVCTDPDHRKKGFASMLLKRVFTHVQRADASILFVSGSLPMYIKAGCSFYGKLYKYEINKGDLLGTEGYLVRELSPFDWFYLRKLLQARPVYFEQSIYDFSVLYKAAGFASIHKMKHKIVVAESENEIKGFVVLAVPNSSLGSGDQLARVIEWGGEPQAIQTILVNSFQCGIKSLKCSFPIHEKEINKILNSLEKTDAPYPGTIKITNLDLLLKQAEPFFRGKVKIVDVDNSSKKLIFNQKSIILDNVSLEKLILQGDPNLDGYLNDIFPIPLPFPEGLNYV</sequence>
<dbReference type="SUPFAM" id="SSF55729">
    <property type="entry name" value="Acyl-CoA N-acyltransferases (Nat)"/>
    <property type="match status" value="1"/>
</dbReference>
<dbReference type="AlphaFoldDB" id="A0A6H1P9W4"/>
<dbReference type="PROSITE" id="PS51186">
    <property type="entry name" value="GNAT"/>
    <property type="match status" value="1"/>
</dbReference>